<comment type="caution">
    <text evidence="2">The sequence shown here is derived from an EMBL/GenBank/DDBJ whole genome shotgun (WGS) entry which is preliminary data.</text>
</comment>
<dbReference type="GO" id="GO:0016787">
    <property type="term" value="F:hydrolase activity"/>
    <property type="evidence" value="ECO:0007669"/>
    <property type="project" value="UniProtKB-KW"/>
</dbReference>
<dbReference type="Pfam" id="PF13242">
    <property type="entry name" value="Hydrolase_like"/>
    <property type="match status" value="1"/>
</dbReference>
<dbReference type="PANTHER" id="PTHR43316:SF3">
    <property type="entry name" value="HALOACID DEHALOGENASE, TYPE II (AFU_ORTHOLOGUE AFUA_2G07750)-RELATED"/>
    <property type="match status" value="1"/>
</dbReference>
<proteinExistence type="predicted"/>
<evidence type="ECO:0000313" key="2">
    <source>
        <dbReference type="EMBL" id="GAH40319.1"/>
    </source>
</evidence>
<evidence type="ECO:0000256" key="1">
    <source>
        <dbReference type="ARBA" id="ARBA00022801"/>
    </source>
</evidence>
<accession>X1GFC6</accession>
<dbReference type="SUPFAM" id="SSF56784">
    <property type="entry name" value="HAD-like"/>
    <property type="match status" value="1"/>
</dbReference>
<dbReference type="InterPro" id="IPR051540">
    <property type="entry name" value="S-2-haloacid_dehalogenase"/>
</dbReference>
<dbReference type="InterPro" id="IPR023214">
    <property type="entry name" value="HAD_sf"/>
</dbReference>
<keyword evidence="1" id="KW-0378">Hydrolase</keyword>
<dbReference type="EMBL" id="BARU01015107">
    <property type="protein sequence ID" value="GAH40319.1"/>
    <property type="molecule type" value="Genomic_DNA"/>
</dbReference>
<feature type="non-terminal residue" evidence="2">
    <location>
        <position position="1"/>
    </location>
</feature>
<dbReference type="AlphaFoldDB" id="X1GFC6"/>
<organism evidence="2">
    <name type="scientific">marine sediment metagenome</name>
    <dbReference type="NCBI Taxonomy" id="412755"/>
    <lineage>
        <taxon>unclassified sequences</taxon>
        <taxon>metagenomes</taxon>
        <taxon>ecological metagenomes</taxon>
    </lineage>
</organism>
<dbReference type="Gene3D" id="3.40.50.1000">
    <property type="entry name" value="HAD superfamily/HAD-like"/>
    <property type="match status" value="1"/>
</dbReference>
<sequence length="83" mass="8992">EHYKPDPETYLGAAKLLCLEPEQVMMVAAHNGDLAAAQKNGLKTAFVARPTEYGPLQKLDFEATGNWDIVAKDFGGIADRLGC</sequence>
<dbReference type="InterPro" id="IPR036412">
    <property type="entry name" value="HAD-like_sf"/>
</dbReference>
<evidence type="ECO:0008006" key="3">
    <source>
        <dbReference type="Google" id="ProtNLM"/>
    </source>
</evidence>
<dbReference type="PANTHER" id="PTHR43316">
    <property type="entry name" value="HYDROLASE, HALOACID DELAHOGENASE-RELATED"/>
    <property type="match status" value="1"/>
</dbReference>
<reference evidence="2" key="1">
    <citation type="journal article" date="2014" name="Front. Microbiol.">
        <title>High frequency of phylogenetically diverse reductive dehalogenase-homologous genes in deep subseafloor sedimentary metagenomes.</title>
        <authorList>
            <person name="Kawai M."/>
            <person name="Futagami T."/>
            <person name="Toyoda A."/>
            <person name="Takaki Y."/>
            <person name="Nishi S."/>
            <person name="Hori S."/>
            <person name="Arai W."/>
            <person name="Tsubouchi T."/>
            <person name="Morono Y."/>
            <person name="Uchiyama I."/>
            <person name="Ito T."/>
            <person name="Fujiyama A."/>
            <person name="Inagaki F."/>
            <person name="Takami H."/>
        </authorList>
    </citation>
    <scope>NUCLEOTIDE SEQUENCE</scope>
    <source>
        <strain evidence="2">Expedition CK06-06</strain>
    </source>
</reference>
<gene>
    <name evidence="2" type="ORF">S03H2_26215</name>
</gene>
<protein>
    <recommendedName>
        <fullName evidence="3">Haloacid dehalogenase, type II</fullName>
    </recommendedName>
</protein>
<name>X1GFC6_9ZZZZ</name>